<evidence type="ECO:0000313" key="1">
    <source>
        <dbReference type="Proteomes" id="UP000095286"/>
    </source>
</evidence>
<accession>A0AC35TZE9</accession>
<evidence type="ECO:0000313" key="2">
    <source>
        <dbReference type="WBParaSite" id="RSKR_0000601800.1"/>
    </source>
</evidence>
<dbReference type="Proteomes" id="UP000095286">
    <property type="component" value="Unplaced"/>
</dbReference>
<organism evidence="1 2">
    <name type="scientific">Rhabditophanes sp. KR3021</name>
    <dbReference type="NCBI Taxonomy" id="114890"/>
    <lineage>
        <taxon>Eukaryota</taxon>
        <taxon>Metazoa</taxon>
        <taxon>Ecdysozoa</taxon>
        <taxon>Nematoda</taxon>
        <taxon>Chromadorea</taxon>
        <taxon>Rhabditida</taxon>
        <taxon>Tylenchina</taxon>
        <taxon>Panagrolaimomorpha</taxon>
        <taxon>Strongyloidoidea</taxon>
        <taxon>Alloionematidae</taxon>
        <taxon>Rhabditophanes</taxon>
    </lineage>
</organism>
<sequence>MTNGNNGQMSTTRNNQIGSTPSYPPTTRQTFNDNQNSQDVNPGYLPDYRGDKYTDPQRILDTQALNKAFFDSIQGEPVYPGGVPPKQPINSIQKRSFIPAPRFF</sequence>
<dbReference type="WBParaSite" id="RSKR_0000601800.1">
    <property type="protein sequence ID" value="RSKR_0000601800.1"/>
    <property type="gene ID" value="RSKR_0000601800"/>
</dbReference>
<proteinExistence type="predicted"/>
<protein>
    <submittedName>
        <fullName evidence="2">Uncharacterized protein</fullName>
    </submittedName>
</protein>
<name>A0AC35TZE9_9BILA</name>
<reference evidence="2" key="1">
    <citation type="submission" date="2016-11" db="UniProtKB">
        <authorList>
            <consortium name="WormBaseParasite"/>
        </authorList>
    </citation>
    <scope>IDENTIFICATION</scope>
    <source>
        <strain evidence="2">KR3021</strain>
    </source>
</reference>